<sequence length="102" mass="11860">MPRLYYITTKTKEEAKKIARKLLQENCIAGANIFPIESLYWWEGEICEGEEYALVMQSVKENSAKIEEWVKTLHSYKIPCIVSLELAGGSKDFFHWIKTNTK</sequence>
<dbReference type="SUPFAM" id="SSF54913">
    <property type="entry name" value="GlnB-like"/>
    <property type="match status" value="1"/>
</dbReference>
<accession>A0ABY5XZB3</accession>
<evidence type="ECO:0000313" key="2">
    <source>
        <dbReference type="EMBL" id="UWX05225.1"/>
    </source>
</evidence>
<dbReference type="InterPro" id="IPR011322">
    <property type="entry name" value="N-reg_PII-like_a/b"/>
</dbReference>
<comment type="similarity">
    <text evidence="1">Belongs to the CutA family.</text>
</comment>
<dbReference type="PANTHER" id="PTHR23419:SF8">
    <property type="entry name" value="FI09726P"/>
    <property type="match status" value="1"/>
</dbReference>
<protein>
    <submittedName>
        <fullName evidence="2">Divalent-cation tolerance protein CutA</fullName>
    </submittedName>
</protein>
<name>A0ABY5XZB3_9BACT</name>
<proteinExistence type="inferred from homology"/>
<dbReference type="PANTHER" id="PTHR23419">
    <property type="entry name" value="DIVALENT CATION TOLERANCE CUTA-RELATED"/>
    <property type="match status" value="1"/>
</dbReference>
<dbReference type="EMBL" id="CP065938">
    <property type="protein sequence ID" value="UWX05225.1"/>
    <property type="molecule type" value="Genomic_DNA"/>
</dbReference>
<reference evidence="2" key="1">
    <citation type="submission" date="2020-12" db="EMBL/GenBank/DDBJ databases">
        <title>Taurinivorans muris gen. nov., sp. nov., fundamental and realized metabolic niche of a ubiquitous sulfidogenic bacterium in the murine intestine.</title>
        <authorList>
            <person name="Ye H."/>
            <person name="Hanson B.T."/>
            <person name="Loy A."/>
        </authorList>
    </citation>
    <scope>NUCLEOTIDE SEQUENCE</scope>
    <source>
        <strain evidence="2">LT0009</strain>
    </source>
</reference>
<gene>
    <name evidence="2" type="ORF">JBF11_07125</name>
</gene>
<dbReference type="Proteomes" id="UP001058120">
    <property type="component" value="Chromosome"/>
</dbReference>
<keyword evidence="3" id="KW-1185">Reference proteome</keyword>
<evidence type="ECO:0000256" key="1">
    <source>
        <dbReference type="ARBA" id="ARBA00010169"/>
    </source>
</evidence>
<dbReference type="InterPro" id="IPR015867">
    <property type="entry name" value="N-reg_PII/ATP_PRibTrfase_C"/>
</dbReference>
<dbReference type="RefSeq" id="WP_334314793.1">
    <property type="nucleotide sequence ID" value="NZ_CP065938.1"/>
</dbReference>
<dbReference type="Pfam" id="PF03091">
    <property type="entry name" value="CutA1"/>
    <property type="match status" value="1"/>
</dbReference>
<evidence type="ECO:0000313" key="3">
    <source>
        <dbReference type="Proteomes" id="UP001058120"/>
    </source>
</evidence>
<organism evidence="2 3">
    <name type="scientific">Taurinivorans muris</name>
    <dbReference type="NCBI Taxonomy" id="2787751"/>
    <lineage>
        <taxon>Bacteria</taxon>
        <taxon>Pseudomonadati</taxon>
        <taxon>Thermodesulfobacteriota</taxon>
        <taxon>Desulfovibrionia</taxon>
        <taxon>Desulfovibrionales</taxon>
        <taxon>Desulfovibrionaceae</taxon>
        <taxon>Taurinivorans</taxon>
    </lineage>
</organism>
<dbReference type="Gene3D" id="3.30.70.120">
    <property type="match status" value="1"/>
</dbReference>
<dbReference type="InterPro" id="IPR004323">
    <property type="entry name" value="Ion_tolerance_CutA"/>
</dbReference>